<dbReference type="CDD" id="cd17752">
    <property type="entry name" value="BRCT_RFC1"/>
    <property type="match status" value="1"/>
</dbReference>
<dbReference type="SUPFAM" id="SSF52113">
    <property type="entry name" value="BRCT domain"/>
    <property type="match status" value="1"/>
</dbReference>
<evidence type="ECO:0000259" key="18">
    <source>
        <dbReference type="PROSITE" id="PS50172"/>
    </source>
</evidence>
<dbReference type="GO" id="GO:0005524">
    <property type="term" value="F:ATP binding"/>
    <property type="evidence" value="ECO:0007669"/>
    <property type="project" value="UniProtKB-KW"/>
</dbReference>
<dbReference type="Gene3D" id="1.10.8.60">
    <property type="match status" value="1"/>
</dbReference>
<dbReference type="EMBL" id="JASPKZ010007399">
    <property type="protein sequence ID" value="KAJ9584532.1"/>
    <property type="molecule type" value="Genomic_DNA"/>
</dbReference>
<comment type="function">
    <text evidence="10">Subunit of the replication factor C (RFC) complex which acts during elongation of primed DNA templates by DNA polymerases delta and epsilon, and is necessary for ATP-dependent loading of proliferating cell nuclear antigen (PCNA) onto primed DNA. This subunit binds to the primer-template junction. Binds the PO-B transcription element as well as other GA rich DNA sequences. Can bind single- or double-stranded DNA.</text>
</comment>
<dbReference type="SMART" id="SM00382">
    <property type="entry name" value="AAA"/>
    <property type="match status" value="1"/>
</dbReference>
<evidence type="ECO:0000256" key="15">
    <source>
        <dbReference type="ARBA" id="ARBA00078526"/>
    </source>
</evidence>
<dbReference type="CDD" id="cd00009">
    <property type="entry name" value="AAA"/>
    <property type="match status" value="1"/>
</dbReference>
<evidence type="ECO:0000256" key="16">
    <source>
        <dbReference type="ARBA" id="ARBA00080382"/>
    </source>
</evidence>
<dbReference type="GO" id="GO:0016887">
    <property type="term" value="F:ATP hydrolysis activity"/>
    <property type="evidence" value="ECO:0007669"/>
    <property type="project" value="InterPro"/>
</dbReference>
<dbReference type="InterPro" id="IPR036420">
    <property type="entry name" value="BRCT_dom_sf"/>
</dbReference>
<feature type="region of interest" description="Disordered" evidence="17">
    <location>
        <begin position="36"/>
        <end position="138"/>
    </location>
</feature>
<dbReference type="FunFam" id="3.40.50.10190:FF:000001">
    <property type="entry name" value="Replication factor C subunit 1"/>
    <property type="match status" value="1"/>
</dbReference>
<name>A0AAD8ECB1_DIPPU</name>
<dbReference type="Pfam" id="PF00004">
    <property type="entry name" value="AAA"/>
    <property type="match status" value="1"/>
</dbReference>
<dbReference type="Gene3D" id="3.40.50.300">
    <property type="entry name" value="P-loop containing nucleotide triphosphate hydrolases"/>
    <property type="match status" value="1"/>
</dbReference>
<evidence type="ECO:0000256" key="4">
    <source>
        <dbReference type="ARBA" id="ARBA00022553"/>
    </source>
</evidence>
<comment type="caution">
    <text evidence="19">The sequence shown here is derived from an EMBL/GenBank/DDBJ whole genome shotgun (WGS) entry which is preliminary data.</text>
</comment>
<dbReference type="AlphaFoldDB" id="A0AAD8ECB1"/>
<dbReference type="GO" id="GO:0005663">
    <property type="term" value="C:DNA replication factor C complex"/>
    <property type="evidence" value="ECO:0007669"/>
    <property type="project" value="InterPro"/>
</dbReference>
<gene>
    <name evidence="19" type="ORF">L9F63_021142</name>
</gene>
<feature type="compositionally biased region" description="Basic and acidic residues" evidence="17">
    <location>
        <begin position="111"/>
        <end position="121"/>
    </location>
</feature>
<feature type="region of interest" description="Disordered" evidence="17">
    <location>
        <begin position="246"/>
        <end position="327"/>
    </location>
</feature>
<protein>
    <recommendedName>
        <fullName evidence="3">Replication factor C subunit 1</fullName>
    </recommendedName>
    <alternativeName>
        <fullName evidence="15">Activator 1 140 kDa subunit</fullName>
    </alternativeName>
    <alternativeName>
        <fullName evidence="14">Activator 1 large subunit</fullName>
    </alternativeName>
    <alternativeName>
        <fullName evidence="16">Activator 1 subunit 1</fullName>
    </alternativeName>
    <alternativeName>
        <fullName evidence="12">Replication factor C 140 kDa subunit</fullName>
    </alternativeName>
    <alternativeName>
        <fullName evidence="13">Replication factor C large subunit</fullName>
    </alternativeName>
</protein>
<evidence type="ECO:0000256" key="8">
    <source>
        <dbReference type="ARBA" id="ARBA00023125"/>
    </source>
</evidence>
<comment type="similarity">
    <text evidence="2">Belongs to the activator 1 large subunit family.</text>
</comment>
<evidence type="ECO:0000256" key="17">
    <source>
        <dbReference type="SAM" id="MobiDB-lite"/>
    </source>
</evidence>
<dbReference type="InterPro" id="IPR013725">
    <property type="entry name" value="DNA_replication_fac_RFC1_C"/>
</dbReference>
<feature type="compositionally biased region" description="Basic and acidic residues" evidence="17">
    <location>
        <begin position="91"/>
        <end position="103"/>
    </location>
</feature>
<feature type="compositionally biased region" description="Basic and acidic residues" evidence="17">
    <location>
        <begin position="915"/>
        <end position="924"/>
    </location>
</feature>
<dbReference type="GO" id="GO:0003689">
    <property type="term" value="F:DNA clamp loader activity"/>
    <property type="evidence" value="ECO:0007669"/>
    <property type="project" value="InterPro"/>
</dbReference>
<dbReference type="InterPro" id="IPR008921">
    <property type="entry name" value="DNA_pol3_clamp-load_cplx_C"/>
</dbReference>
<feature type="domain" description="BRCT" evidence="18">
    <location>
        <begin position="159"/>
        <end position="239"/>
    </location>
</feature>
<keyword evidence="9" id="KW-0539">Nucleus</keyword>
<sequence>WEQEDDDVKFLLEDQHSDLDFEATLRQIDEQEKLYEKEVASEKQKKPLQDASPHEKHKKLHSTEVKVSSPKDKHKEKEKSNSSGEKLVNGHNEKKKEKKESKSCDVSVIKESPKERKKSSDDSFSEDPFEKKRQNAIYYQKYINRGGPKNPGGKEIPEGKPDCLSGLVFVVTGVLETIDRDEVSSIIQKYGGRVTSNISRNTSYLVVGEEAGPKKIEKANKLGTKQLTEDELLDLIRTRPGSLVKAEEMGKVKKNTNKKLESAGSHSKKENKIKDSTKVPENKEKHSVSLENKDEEMTLISTKKPTLNPDKKQESKSSVKNEETSSEVAVSVKKEETKISYLKSSPPKFAAASDLVSPSLWVDKYKPTSIKQIIGQQGDRSNVKKLLKWLENWHSNHSGNKKLSRPSPWAKDDYGAYFKAALLSGSPGVGKTTTAHLVCKELGFDIVEFNASDTRSKKLLREEVSELLSTKSLSGYFQDSAGAKPTEKHVLVMDEVDGMAGNEDRGGVQELIQLIKNSRVPIICMCNDRHHPKIRSLTNYCFDLQFSKPRVEQIRGAMMSICFKEGIKISPDALNDIIGNANQDIRQILHNLSMWSVNEKQLNAEQVKEDSQKAKKNIKLGPWDVLKKVFSEDAHKTMSIHDKSDLFFHDYSLGPLFVQENYLGVKPHKAKGNKNKHLELVAKTAESLSLGDLTEKGIRSKNAWNLLPMQAMYSSVIPGNLMEGHVTTQISFPAWLGKNSRRNKFSRLVQELHMHMRLRISGSREAVNLDYLQHLRDALLNPLIKEGSDGVPATLNVMQNYYLMREDIDSMLELSLWPNQKDPMSLVKAALTRTYNKEGILTPYSIVNIKKSTAKSTQDADMEVDGENMEEDDEAEEEDISKDAMIKAKKRPASTRGDSAGEGPAAKRGRGRGGGKKESKGKGK</sequence>
<dbReference type="GO" id="GO:0005634">
    <property type="term" value="C:nucleus"/>
    <property type="evidence" value="ECO:0007669"/>
    <property type="project" value="UniProtKB-SubCell"/>
</dbReference>
<dbReference type="FunFam" id="1.20.272.10:FF:000005">
    <property type="entry name" value="Replication factor C subunit 1"/>
    <property type="match status" value="1"/>
</dbReference>
<dbReference type="Pfam" id="PF00533">
    <property type="entry name" value="BRCT"/>
    <property type="match status" value="1"/>
</dbReference>
<evidence type="ECO:0000256" key="3">
    <source>
        <dbReference type="ARBA" id="ARBA00020401"/>
    </source>
</evidence>
<dbReference type="CDD" id="cd18140">
    <property type="entry name" value="HLD_clamp_RFC"/>
    <property type="match status" value="1"/>
</dbReference>
<feature type="compositionally biased region" description="Acidic residues" evidence="17">
    <location>
        <begin position="860"/>
        <end position="880"/>
    </location>
</feature>
<evidence type="ECO:0000256" key="11">
    <source>
        <dbReference type="ARBA" id="ARBA00064311"/>
    </source>
</evidence>
<feature type="compositionally biased region" description="Basic and acidic residues" evidence="17">
    <location>
        <begin position="309"/>
        <end position="323"/>
    </location>
</feature>
<evidence type="ECO:0000313" key="19">
    <source>
        <dbReference type="EMBL" id="KAJ9584532.1"/>
    </source>
</evidence>
<dbReference type="InterPro" id="IPR047854">
    <property type="entry name" value="RFC_lid"/>
</dbReference>
<dbReference type="PROSITE" id="PS50172">
    <property type="entry name" value="BRCT"/>
    <property type="match status" value="1"/>
</dbReference>
<feature type="region of interest" description="Disordered" evidence="17">
    <location>
        <begin position="852"/>
        <end position="924"/>
    </location>
</feature>
<evidence type="ECO:0000256" key="7">
    <source>
        <dbReference type="ARBA" id="ARBA00022840"/>
    </source>
</evidence>
<feature type="compositionally biased region" description="Basic and acidic residues" evidence="17">
    <location>
        <begin position="61"/>
        <end position="80"/>
    </location>
</feature>
<proteinExistence type="inferred from homology"/>
<dbReference type="SUPFAM" id="SSF48019">
    <property type="entry name" value="post-AAA+ oligomerization domain-like"/>
    <property type="match status" value="1"/>
</dbReference>
<keyword evidence="4" id="KW-0597">Phosphoprotein</keyword>
<dbReference type="PANTHER" id="PTHR23389:SF6">
    <property type="entry name" value="REPLICATION FACTOR C SUBUNIT 1"/>
    <property type="match status" value="1"/>
</dbReference>
<feature type="non-terminal residue" evidence="19">
    <location>
        <position position="1"/>
    </location>
</feature>
<evidence type="ECO:0000256" key="13">
    <source>
        <dbReference type="ARBA" id="ARBA00076017"/>
    </source>
</evidence>
<evidence type="ECO:0000256" key="1">
    <source>
        <dbReference type="ARBA" id="ARBA00004123"/>
    </source>
</evidence>
<dbReference type="InterPro" id="IPR012178">
    <property type="entry name" value="RFC1"/>
</dbReference>
<dbReference type="GO" id="GO:0006281">
    <property type="term" value="P:DNA repair"/>
    <property type="evidence" value="ECO:0007669"/>
    <property type="project" value="InterPro"/>
</dbReference>
<dbReference type="InterPro" id="IPR003593">
    <property type="entry name" value="AAA+_ATPase"/>
</dbReference>
<dbReference type="PIRSF" id="PIRSF036578">
    <property type="entry name" value="RFC1"/>
    <property type="match status" value="1"/>
</dbReference>
<keyword evidence="20" id="KW-1185">Reference proteome</keyword>
<dbReference type="PANTHER" id="PTHR23389">
    <property type="entry name" value="CHROMOSOME TRANSMISSION FIDELITY FACTOR 18"/>
    <property type="match status" value="1"/>
</dbReference>
<dbReference type="Proteomes" id="UP001233999">
    <property type="component" value="Unassembled WGS sequence"/>
</dbReference>
<dbReference type="Pfam" id="PF08519">
    <property type="entry name" value="RFC1"/>
    <property type="match status" value="1"/>
</dbReference>
<dbReference type="FunFam" id="1.10.8.60:FF:000021">
    <property type="entry name" value="Replication factor C subunit 1"/>
    <property type="match status" value="1"/>
</dbReference>
<keyword evidence="7" id="KW-0067">ATP-binding</keyword>
<evidence type="ECO:0000256" key="12">
    <source>
        <dbReference type="ARBA" id="ARBA00075134"/>
    </source>
</evidence>
<evidence type="ECO:0000256" key="14">
    <source>
        <dbReference type="ARBA" id="ARBA00077727"/>
    </source>
</evidence>
<dbReference type="Gene3D" id="1.20.272.10">
    <property type="match status" value="1"/>
</dbReference>
<evidence type="ECO:0000256" key="6">
    <source>
        <dbReference type="ARBA" id="ARBA00022741"/>
    </source>
</evidence>
<accession>A0AAD8ECB1</accession>
<feature type="compositionally biased region" description="Basic and acidic residues" evidence="17">
    <location>
        <begin position="267"/>
        <end position="296"/>
    </location>
</feature>
<evidence type="ECO:0000256" key="9">
    <source>
        <dbReference type="ARBA" id="ARBA00023242"/>
    </source>
</evidence>
<evidence type="ECO:0000256" key="5">
    <source>
        <dbReference type="ARBA" id="ARBA00022705"/>
    </source>
</evidence>
<reference evidence="19" key="1">
    <citation type="journal article" date="2023" name="IScience">
        <title>Live-bearing cockroach genome reveals convergent evolutionary mechanisms linked to viviparity in insects and beyond.</title>
        <authorList>
            <person name="Fouks B."/>
            <person name="Harrison M.C."/>
            <person name="Mikhailova A.A."/>
            <person name="Marchal E."/>
            <person name="English S."/>
            <person name="Carruthers M."/>
            <person name="Jennings E.C."/>
            <person name="Chiamaka E.L."/>
            <person name="Frigard R.A."/>
            <person name="Pippel M."/>
            <person name="Attardo G.M."/>
            <person name="Benoit J.B."/>
            <person name="Bornberg-Bauer E."/>
            <person name="Tobe S.S."/>
        </authorList>
    </citation>
    <scope>NUCLEOTIDE SEQUENCE</scope>
    <source>
        <strain evidence="19">Stay&amp;Tobe</strain>
    </source>
</reference>
<comment type="subcellular location">
    <subcellularLocation>
        <location evidence="1">Nucleus</location>
    </subcellularLocation>
</comment>
<dbReference type="GO" id="GO:0003677">
    <property type="term" value="F:DNA binding"/>
    <property type="evidence" value="ECO:0007669"/>
    <property type="project" value="UniProtKB-KW"/>
</dbReference>
<evidence type="ECO:0000256" key="2">
    <source>
        <dbReference type="ARBA" id="ARBA00006116"/>
    </source>
</evidence>
<organism evidence="19 20">
    <name type="scientific">Diploptera punctata</name>
    <name type="common">Pacific beetle cockroach</name>
    <dbReference type="NCBI Taxonomy" id="6984"/>
    <lineage>
        <taxon>Eukaryota</taxon>
        <taxon>Metazoa</taxon>
        <taxon>Ecdysozoa</taxon>
        <taxon>Arthropoda</taxon>
        <taxon>Hexapoda</taxon>
        <taxon>Insecta</taxon>
        <taxon>Pterygota</taxon>
        <taxon>Neoptera</taxon>
        <taxon>Polyneoptera</taxon>
        <taxon>Dictyoptera</taxon>
        <taxon>Blattodea</taxon>
        <taxon>Blaberoidea</taxon>
        <taxon>Blaberidae</taxon>
        <taxon>Diplopterinae</taxon>
        <taxon>Diploptera</taxon>
    </lineage>
</organism>
<evidence type="ECO:0000256" key="10">
    <source>
        <dbReference type="ARBA" id="ARBA00054501"/>
    </source>
</evidence>
<dbReference type="InterPro" id="IPR001357">
    <property type="entry name" value="BRCT_dom"/>
</dbReference>
<reference evidence="19" key="2">
    <citation type="submission" date="2023-05" db="EMBL/GenBank/DDBJ databases">
        <authorList>
            <person name="Fouks B."/>
        </authorList>
    </citation>
    <scope>NUCLEOTIDE SEQUENCE</scope>
    <source>
        <strain evidence="19">Stay&amp;Tobe</strain>
        <tissue evidence="19">Testes</tissue>
    </source>
</reference>
<feature type="compositionally biased region" description="Basic and acidic residues" evidence="17">
    <location>
        <begin position="36"/>
        <end position="54"/>
    </location>
</feature>
<dbReference type="Gene3D" id="3.40.50.10190">
    <property type="entry name" value="BRCT domain"/>
    <property type="match status" value="1"/>
</dbReference>
<dbReference type="FunFam" id="3.40.50.300:FF:000395">
    <property type="entry name" value="Replication factor C subunit 1"/>
    <property type="match status" value="1"/>
</dbReference>
<dbReference type="SUPFAM" id="SSF52540">
    <property type="entry name" value="P-loop containing nucleoside triphosphate hydrolases"/>
    <property type="match status" value="1"/>
</dbReference>
<dbReference type="GO" id="GO:0006260">
    <property type="term" value="P:DNA replication"/>
    <property type="evidence" value="ECO:0007669"/>
    <property type="project" value="UniProtKB-KW"/>
</dbReference>
<dbReference type="Pfam" id="PF25361">
    <property type="entry name" value="AAA_lid_RFC1"/>
    <property type="match status" value="1"/>
</dbReference>
<evidence type="ECO:0000313" key="20">
    <source>
        <dbReference type="Proteomes" id="UP001233999"/>
    </source>
</evidence>
<comment type="subunit">
    <text evidence="11">Large subunit of the RFC complex, an heteropentameric complex consisting of RFC1 and four small subunits RFC2, RFC3, RFC4 and RFC5; the RFC complex interacts with PCNA and the interaction involves RFC1.</text>
</comment>
<keyword evidence="6" id="KW-0547">Nucleotide-binding</keyword>
<dbReference type="InterPro" id="IPR003959">
    <property type="entry name" value="ATPase_AAA_core"/>
</dbReference>
<keyword evidence="8" id="KW-0238">DNA-binding</keyword>
<dbReference type="InterPro" id="IPR027417">
    <property type="entry name" value="P-loop_NTPase"/>
</dbReference>
<dbReference type="SMART" id="SM00292">
    <property type="entry name" value="BRCT"/>
    <property type="match status" value="1"/>
</dbReference>
<keyword evidence="5" id="KW-0235">DNA replication</keyword>